<sequence>MPAFLHDYSAVIGLAIVALVFLAFALELYPPEVTATAGAVAFLALGFLSNDQFTEVFSNSAPITIGAMFVLSGALIRTGTLEAAATKVVSSAEKHPHWTLGLMAAGVLVASTFMNNTPVVVVFIPIVIELARKLDMAPSRLLMPLSFLTILGGTCSLIGTSTNLLVDGVARDKGLDPFSIFEITPIGIAAAATGVIYLGLVGRFFLPERQNASDLLGATNPNTYLTEVTVAEGAPSIGRRLEEITELSTRGIRLIAVKRGTGTIRSNLGLLELQKADRLVIVGTPEEILTLNDSEYYRVARVSKRAKDDARVIVEATVAPFRRGIGRRISDLLEISGSGVAVLGVARYRHVPGPSLAETRLRPADRLLLEGRPDAIARIAEANDLIGVDVTKARSFRRSKAPLAIGALLGVVILAAMNIADIQMLAFLAIAALLLVRVLDADEAWRSIRGDILILIFAMLAIGKGMENTGAVEMLVTAIEPIVRHAPPFVTLILIYAVASVLTEIVTNNAVAVVMTPLVISLSGVLGIEPRALVVAVMFGASASFATPIGYQTNTLVYAAGNYQFLDFTKVGLPMNILVGLVSCIAISFYYGL</sequence>
<evidence type="ECO:0000256" key="2">
    <source>
        <dbReference type="ARBA" id="ARBA00022448"/>
    </source>
</evidence>
<dbReference type="InterPro" id="IPR051679">
    <property type="entry name" value="DASS-Related_Transporters"/>
</dbReference>
<dbReference type="RefSeq" id="WP_078706971.1">
    <property type="nucleotide sequence ID" value="NZ_FUXL01000002.1"/>
</dbReference>
<dbReference type="InterPro" id="IPR004680">
    <property type="entry name" value="Cit_transptr-like_dom"/>
</dbReference>
<dbReference type="Pfam" id="PF02080">
    <property type="entry name" value="TrkA_C"/>
    <property type="match status" value="1"/>
</dbReference>
<comment type="subcellular location">
    <subcellularLocation>
        <location evidence="1">Membrane</location>
        <topology evidence="1">Multi-pass membrane protein</topology>
    </subcellularLocation>
</comment>
<evidence type="ECO:0000256" key="4">
    <source>
        <dbReference type="ARBA" id="ARBA00022737"/>
    </source>
</evidence>
<organism evidence="9 10">
    <name type="scientific">Consotaella salsifontis</name>
    <dbReference type="NCBI Taxonomy" id="1365950"/>
    <lineage>
        <taxon>Bacteria</taxon>
        <taxon>Pseudomonadati</taxon>
        <taxon>Pseudomonadota</taxon>
        <taxon>Alphaproteobacteria</taxon>
        <taxon>Hyphomicrobiales</taxon>
        <taxon>Aurantimonadaceae</taxon>
        <taxon>Consotaella</taxon>
    </lineage>
</organism>
<accession>A0A1T4MVL2</accession>
<keyword evidence="10" id="KW-1185">Reference proteome</keyword>
<dbReference type="PANTHER" id="PTHR43652:SF2">
    <property type="entry name" value="BASIC AMINO ACID ANTIPORTER YFCC-RELATED"/>
    <property type="match status" value="1"/>
</dbReference>
<evidence type="ECO:0000256" key="7">
    <source>
        <dbReference type="SAM" id="Phobius"/>
    </source>
</evidence>
<feature type="transmembrane region" description="Helical" evidence="7">
    <location>
        <begin position="401"/>
        <end position="417"/>
    </location>
</feature>
<feature type="transmembrane region" description="Helical" evidence="7">
    <location>
        <begin position="140"/>
        <end position="166"/>
    </location>
</feature>
<dbReference type="Gene3D" id="3.30.70.1450">
    <property type="entry name" value="Regulator of K+ conductance, C-terminal domain"/>
    <property type="match status" value="2"/>
</dbReference>
<feature type="domain" description="RCK C-terminal" evidence="8">
    <location>
        <begin position="300"/>
        <end position="385"/>
    </location>
</feature>
<proteinExistence type="predicted"/>
<keyword evidence="3 7" id="KW-0812">Transmembrane</keyword>
<feature type="transmembrane region" description="Helical" evidence="7">
    <location>
        <begin position="452"/>
        <end position="472"/>
    </location>
</feature>
<evidence type="ECO:0000256" key="3">
    <source>
        <dbReference type="ARBA" id="ARBA00022692"/>
    </source>
</evidence>
<evidence type="ECO:0000313" key="9">
    <source>
        <dbReference type="EMBL" id="SJZ70886.1"/>
    </source>
</evidence>
<gene>
    <name evidence="9" type="ORF">SAMN05428963_102305</name>
</gene>
<dbReference type="STRING" id="1365950.SAMN05428963_102305"/>
<dbReference type="Pfam" id="PF03600">
    <property type="entry name" value="CitMHS"/>
    <property type="match status" value="1"/>
</dbReference>
<feature type="transmembrane region" description="Helical" evidence="7">
    <location>
        <begin position="100"/>
        <end position="128"/>
    </location>
</feature>
<dbReference type="GO" id="GO:0008324">
    <property type="term" value="F:monoatomic cation transmembrane transporter activity"/>
    <property type="evidence" value="ECO:0007669"/>
    <property type="project" value="InterPro"/>
</dbReference>
<dbReference type="GO" id="GO:0005886">
    <property type="term" value="C:plasma membrane"/>
    <property type="evidence" value="ECO:0007669"/>
    <property type="project" value="TreeGrafter"/>
</dbReference>
<reference evidence="9 10" key="1">
    <citation type="submission" date="2017-02" db="EMBL/GenBank/DDBJ databases">
        <authorList>
            <person name="Peterson S.W."/>
        </authorList>
    </citation>
    <scope>NUCLEOTIDE SEQUENCE [LARGE SCALE GENOMIC DNA]</scope>
    <source>
        <strain evidence="9 10">USBA 369</strain>
    </source>
</reference>
<feature type="transmembrane region" description="Helical" evidence="7">
    <location>
        <begin position="7"/>
        <end position="26"/>
    </location>
</feature>
<dbReference type="PANTHER" id="PTHR43652">
    <property type="entry name" value="BASIC AMINO ACID ANTIPORTER YFCC-RELATED"/>
    <property type="match status" value="1"/>
</dbReference>
<keyword evidence="5 7" id="KW-1133">Transmembrane helix</keyword>
<dbReference type="AlphaFoldDB" id="A0A1T4MVL2"/>
<dbReference type="EMBL" id="FUXL01000002">
    <property type="protein sequence ID" value="SJZ70886.1"/>
    <property type="molecule type" value="Genomic_DNA"/>
</dbReference>
<evidence type="ECO:0000256" key="1">
    <source>
        <dbReference type="ARBA" id="ARBA00004141"/>
    </source>
</evidence>
<keyword evidence="6 7" id="KW-0472">Membrane</keyword>
<dbReference type="OrthoDB" id="9809303at2"/>
<evidence type="ECO:0000259" key="8">
    <source>
        <dbReference type="PROSITE" id="PS51202"/>
    </source>
</evidence>
<dbReference type="InterPro" id="IPR031312">
    <property type="entry name" value="Na/sul_symport_CS"/>
</dbReference>
<dbReference type="Proteomes" id="UP000190135">
    <property type="component" value="Unassembled WGS sequence"/>
</dbReference>
<dbReference type="SUPFAM" id="SSF116726">
    <property type="entry name" value="TrkA C-terminal domain-like"/>
    <property type="match status" value="2"/>
</dbReference>
<evidence type="ECO:0000313" key="10">
    <source>
        <dbReference type="Proteomes" id="UP000190135"/>
    </source>
</evidence>
<feature type="transmembrane region" description="Helical" evidence="7">
    <location>
        <begin position="186"/>
        <end position="206"/>
    </location>
</feature>
<dbReference type="InterPro" id="IPR006037">
    <property type="entry name" value="RCK_C"/>
</dbReference>
<feature type="transmembrane region" description="Helical" evidence="7">
    <location>
        <begin position="492"/>
        <end position="520"/>
    </location>
</feature>
<keyword evidence="2" id="KW-0813">Transport</keyword>
<name>A0A1T4MVL2_9HYPH</name>
<dbReference type="InterPro" id="IPR036721">
    <property type="entry name" value="RCK_C_sf"/>
</dbReference>
<dbReference type="PROSITE" id="PS01271">
    <property type="entry name" value="NA_SULFATE"/>
    <property type="match status" value="1"/>
</dbReference>
<feature type="transmembrane region" description="Helical" evidence="7">
    <location>
        <begin position="571"/>
        <end position="591"/>
    </location>
</feature>
<evidence type="ECO:0000256" key="6">
    <source>
        <dbReference type="ARBA" id="ARBA00023136"/>
    </source>
</evidence>
<dbReference type="GO" id="GO:0006813">
    <property type="term" value="P:potassium ion transport"/>
    <property type="evidence" value="ECO:0007669"/>
    <property type="project" value="InterPro"/>
</dbReference>
<feature type="transmembrane region" description="Helical" evidence="7">
    <location>
        <begin position="532"/>
        <end position="551"/>
    </location>
</feature>
<feature type="transmembrane region" description="Helical" evidence="7">
    <location>
        <begin position="423"/>
        <end position="440"/>
    </location>
</feature>
<keyword evidence="4" id="KW-0677">Repeat</keyword>
<feature type="domain" description="RCK C-terminal" evidence="8">
    <location>
        <begin position="210"/>
        <end position="297"/>
    </location>
</feature>
<evidence type="ECO:0000256" key="5">
    <source>
        <dbReference type="ARBA" id="ARBA00022989"/>
    </source>
</evidence>
<protein>
    <submittedName>
        <fullName evidence="9">Di-and tricarboxylate transporter</fullName>
    </submittedName>
</protein>
<feature type="transmembrane region" description="Helical" evidence="7">
    <location>
        <begin position="32"/>
        <end position="49"/>
    </location>
</feature>
<dbReference type="PROSITE" id="PS51202">
    <property type="entry name" value="RCK_C"/>
    <property type="match status" value="2"/>
</dbReference>
<feature type="transmembrane region" description="Helical" evidence="7">
    <location>
        <begin position="61"/>
        <end position="80"/>
    </location>
</feature>